<evidence type="ECO:0000259" key="1">
    <source>
        <dbReference type="Pfam" id="PF13962"/>
    </source>
</evidence>
<sequence>MVAATVVATMTCQPVISPPGGVWQEDTTTGGVYCPHYGFCEAGTSVVGYVWSPEYLKFIFMNSASFFASMCGVDSH</sequence>
<evidence type="ECO:0000313" key="2">
    <source>
        <dbReference type="EMBL" id="MCI24895.1"/>
    </source>
</evidence>
<accession>A0A392QNP8</accession>
<dbReference type="Pfam" id="PF13962">
    <property type="entry name" value="PGG"/>
    <property type="match status" value="1"/>
</dbReference>
<reference evidence="2 3" key="1">
    <citation type="journal article" date="2018" name="Front. Plant Sci.">
        <title>Red Clover (Trifolium pratense) and Zigzag Clover (T. medium) - A Picture of Genomic Similarities and Differences.</title>
        <authorList>
            <person name="Dluhosova J."/>
            <person name="Istvanek J."/>
            <person name="Nedelnik J."/>
            <person name="Repkova J."/>
        </authorList>
    </citation>
    <scope>NUCLEOTIDE SEQUENCE [LARGE SCALE GENOMIC DNA]</scope>
    <source>
        <strain evidence="3">cv. 10/8</strain>
        <tissue evidence="2">Leaf</tissue>
    </source>
</reference>
<protein>
    <submittedName>
        <fullName evidence="2">Ankyrin repeat protein</fullName>
    </submittedName>
</protein>
<name>A0A392QNP8_9FABA</name>
<evidence type="ECO:0000313" key="3">
    <source>
        <dbReference type="Proteomes" id="UP000265520"/>
    </source>
</evidence>
<dbReference type="InterPro" id="IPR026961">
    <property type="entry name" value="PGG_dom"/>
</dbReference>
<dbReference type="Proteomes" id="UP000265520">
    <property type="component" value="Unassembled WGS sequence"/>
</dbReference>
<organism evidence="2 3">
    <name type="scientific">Trifolium medium</name>
    <dbReference type="NCBI Taxonomy" id="97028"/>
    <lineage>
        <taxon>Eukaryota</taxon>
        <taxon>Viridiplantae</taxon>
        <taxon>Streptophyta</taxon>
        <taxon>Embryophyta</taxon>
        <taxon>Tracheophyta</taxon>
        <taxon>Spermatophyta</taxon>
        <taxon>Magnoliopsida</taxon>
        <taxon>eudicotyledons</taxon>
        <taxon>Gunneridae</taxon>
        <taxon>Pentapetalae</taxon>
        <taxon>rosids</taxon>
        <taxon>fabids</taxon>
        <taxon>Fabales</taxon>
        <taxon>Fabaceae</taxon>
        <taxon>Papilionoideae</taxon>
        <taxon>50 kb inversion clade</taxon>
        <taxon>NPAAA clade</taxon>
        <taxon>Hologalegina</taxon>
        <taxon>IRL clade</taxon>
        <taxon>Trifolieae</taxon>
        <taxon>Trifolium</taxon>
    </lineage>
</organism>
<proteinExistence type="predicted"/>
<dbReference type="AlphaFoldDB" id="A0A392QNP8"/>
<comment type="caution">
    <text evidence="2">The sequence shown here is derived from an EMBL/GenBank/DDBJ whole genome shotgun (WGS) entry which is preliminary data.</text>
</comment>
<feature type="domain" description="PGG" evidence="1">
    <location>
        <begin position="1"/>
        <end position="72"/>
    </location>
</feature>
<dbReference type="EMBL" id="LXQA010144170">
    <property type="protein sequence ID" value="MCI24895.1"/>
    <property type="molecule type" value="Genomic_DNA"/>
</dbReference>
<keyword evidence="3" id="KW-1185">Reference proteome</keyword>